<comment type="caution">
    <text evidence="1">The sequence shown here is derived from an EMBL/GenBank/DDBJ whole genome shotgun (WGS) entry which is preliminary data.</text>
</comment>
<accession>A0AAV4J3J4</accession>
<dbReference type="Proteomes" id="UP000762676">
    <property type="component" value="Unassembled WGS sequence"/>
</dbReference>
<keyword evidence="2" id="KW-1185">Reference proteome</keyword>
<sequence>MLTNTCSFLRKFVESVTSLTLPRPVPCPHRHVRGHTRDQVLPGLAAYTSGNYVTTLMMSKLWTETLRNLSSNSEQAQTRFCWRRLGPRDGVH</sequence>
<evidence type="ECO:0000313" key="2">
    <source>
        <dbReference type="Proteomes" id="UP000762676"/>
    </source>
</evidence>
<organism evidence="1 2">
    <name type="scientific">Elysia marginata</name>
    <dbReference type="NCBI Taxonomy" id="1093978"/>
    <lineage>
        <taxon>Eukaryota</taxon>
        <taxon>Metazoa</taxon>
        <taxon>Spiralia</taxon>
        <taxon>Lophotrochozoa</taxon>
        <taxon>Mollusca</taxon>
        <taxon>Gastropoda</taxon>
        <taxon>Heterobranchia</taxon>
        <taxon>Euthyneura</taxon>
        <taxon>Panpulmonata</taxon>
        <taxon>Sacoglossa</taxon>
        <taxon>Placobranchoidea</taxon>
        <taxon>Plakobranchidae</taxon>
        <taxon>Elysia</taxon>
    </lineage>
</organism>
<proteinExistence type="predicted"/>
<dbReference type="EMBL" id="BMAT01002850">
    <property type="protein sequence ID" value="GFS15537.1"/>
    <property type="molecule type" value="Genomic_DNA"/>
</dbReference>
<evidence type="ECO:0000313" key="1">
    <source>
        <dbReference type="EMBL" id="GFS15537.1"/>
    </source>
</evidence>
<reference evidence="1 2" key="1">
    <citation type="journal article" date="2021" name="Elife">
        <title>Chloroplast acquisition without the gene transfer in kleptoplastic sea slugs, Plakobranchus ocellatus.</title>
        <authorList>
            <person name="Maeda T."/>
            <person name="Takahashi S."/>
            <person name="Yoshida T."/>
            <person name="Shimamura S."/>
            <person name="Takaki Y."/>
            <person name="Nagai Y."/>
            <person name="Toyoda A."/>
            <person name="Suzuki Y."/>
            <person name="Arimoto A."/>
            <person name="Ishii H."/>
            <person name="Satoh N."/>
            <person name="Nishiyama T."/>
            <person name="Hasebe M."/>
            <person name="Maruyama T."/>
            <person name="Minagawa J."/>
            <person name="Obokata J."/>
            <person name="Shigenobu S."/>
        </authorList>
    </citation>
    <scope>NUCLEOTIDE SEQUENCE [LARGE SCALE GENOMIC DNA]</scope>
</reference>
<protein>
    <submittedName>
        <fullName evidence="1">Uncharacterized protein</fullName>
    </submittedName>
</protein>
<dbReference type="AlphaFoldDB" id="A0AAV4J3J4"/>
<name>A0AAV4J3J4_9GAST</name>
<gene>
    <name evidence="1" type="ORF">ElyMa_001451500</name>
</gene>